<organism evidence="3 4">
    <name type="scientific">Sinanodonta woodiana</name>
    <name type="common">Chinese pond mussel</name>
    <name type="synonym">Anodonta woodiana</name>
    <dbReference type="NCBI Taxonomy" id="1069815"/>
    <lineage>
        <taxon>Eukaryota</taxon>
        <taxon>Metazoa</taxon>
        <taxon>Spiralia</taxon>
        <taxon>Lophotrochozoa</taxon>
        <taxon>Mollusca</taxon>
        <taxon>Bivalvia</taxon>
        <taxon>Autobranchia</taxon>
        <taxon>Heteroconchia</taxon>
        <taxon>Palaeoheterodonta</taxon>
        <taxon>Unionida</taxon>
        <taxon>Unionoidea</taxon>
        <taxon>Unionidae</taxon>
        <taxon>Unioninae</taxon>
        <taxon>Sinanodonta</taxon>
    </lineage>
</organism>
<dbReference type="InterPro" id="IPR027417">
    <property type="entry name" value="P-loop_NTPase"/>
</dbReference>
<dbReference type="InterPro" id="IPR058641">
    <property type="entry name" value="GVIN1_dom"/>
</dbReference>
<dbReference type="SUPFAM" id="SSF52540">
    <property type="entry name" value="P-loop containing nucleoside triphosphate hydrolases"/>
    <property type="match status" value="1"/>
</dbReference>
<dbReference type="Proteomes" id="UP001634394">
    <property type="component" value="Unassembled WGS sequence"/>
</dbReference>
<dbReference type="Pfam" id="PF25683">
    <property type="entry name" value="URGCP_GTPase"/>
    <property type="match status" value="1"/>
</dbReference>
<sequence length="1508" mass="175254">MEGKSRKKRLSKVLKILNLTDKYPGGITCSDMNRITKNSLLDEQPKSEYNYTAREFNLTVGHEHRSSSRQKGKKSKYLQKMEQSAEKNVMEVSPMDVIIAVYLCCDGICKQDLVSHMWNCRLSVPLIIQDNVLPKYPWETEVNEEHCVREGRLVKEAVTCIAFIRLGEVNVSKSALINSVINGMIDVGWYFPTPKTEAKHHDCFQDAVMFLNLHGNASELPSQLVLLSKLAHTITVVFVCTVSELKRCKTIFKLYVGRGNTFLILLADPHIKTVDIEAIDNVLEFLEANDSQVEFAEVHTNSKANLIKETRSKLSRLSRGKFVRLEDILTPYQNRKQIHLPLQGDPWIAWAKADKERLRPSNRRRNETIDSYVADRLKIMNKCRQQQREILKKKGNNMLLQIFLKSISTDNDRKRKLFLRWLKYELDDLSREELRPVDKRYQQIINKLASVKGQITGIHKFELEKLDKEVASISFGLEHILREMGQTYEALISMRYPVHLRKYNLPYLAAKILIDGYPIELLDGNVNSVPLCWVKAVLNAMEHAFKHKSSVEDIRIKVISTLGIQSSGKSTMLNVLFGCQYAVSAGRCTRGAYCQVIEVHQDCREELGTYLIMAIDTEGLRAPEFLDGNQMVKHDNELTTFVIGVADITILNLFGENTTYLDEILPISVHAFLRMEMATSFKPKCVIIYQNVIKEDVGKLLKQGIILEDKLNKMTQLVSKVERVEIKSFKDIINFDVGRDSHYVSALFEGIQPMAPISKRHSEELNAFKRTLLMNDDRVQKSLYSFVRHLDNIWSNIKKDDFVYQFRNTIETEARRKLDDFWCKANCSFRQPINKMVETSYVKLQNCTDSEQLNDLVKTLEKKLMGAIDTEYHTQKCAFQHFLDKADTLMKETMMRWSTDMEKRFCDLRTDLVKETSEKLQEFEQFKKQKFSLRQRMQGLERTLRAEVKKLVSDVKSTERILDSKIDIFSFFEKYWKDWTSNLIRDNPRHEVSINIEADALEAIKRSFPNGQDSLTKYLAKKAIGRYSRCDYDVNEIAASSLNAQHVFDSSKYMDCIQDLDEDLFDLVDTKLTERGQVVRPYTSVDIYELVRLVKQTLKSKQNTTKTNVKHDVYIAVLTCGHAINILTKFHEEYESQNNLENVLESLKKHYFETFMLHWNETARLSLLANKCQEIFKVSILETMTRSFTGNIVIGMENDSFIRREKSWTMLTLLIDTARTESFDDFTTFIRRPEKSIYRYISNIVDNYFNQDVNPLYRMFRSALNDIIQNVSLILEDSFASENNSFETWLKTLQENANEIIILENIDRLNDLGKNKDIDLELLHEKLKIDLEETKRMIFSDMHTYLTTNMTLFKTKVVEQIMKTIIGCTESCPFCGAICMVASAGHKTDHYTTLHRPQGCNRWHYKDTKVLLTETCPMSVASENKQFRYMHNDEEKYCLYKEYRTIYPTWKISKDETGEETSFWNWFFAAHAKELAGKGLVVPEIPLAWKELDKETEIEKLQTSMQIN</sequence>
<dbReference type="InterPro" id="IPR052986">
    <property type="entry name" value="VLIG_GTPase"/>
</dbReference>
<proteinExistence type="inferred from homology"/>
<evidence type="ECO:0000256" key="1">
    <source>
        <dbReference type="ARBA" id="ARBA00006828"/>
    </source>
</evidence>
<name>A0ABD3T557_SINWO</name>
<comment type="similarity">
    <text evidence="1">Belongs to the TRAFAC class dynamin-like GTPase superfamily. Very large inducible GTPase (VLIG) family.</text>
</comment>
<evidence type="ECO:0000313" key="4">
    <source>
        <dbReference type="Proteomes" id="UP001634394"/>
    </source>
</evidence>
<dbReference type="PANTHER" id="PTHR14819">
    <property type="entry name" value="GTP-BINDING"/>
    <property type="match status" value="1"/>
</dbReference>
<gene>
    <name evidence="3" type="ORF">ACJMK2_023728</name>
</gene>
<keyword evidence="4" id="KW-1185">Reference proteome</keyword>
<dbReference type="PROSITE" id="PS51717">
    <property type="entry name" value="G_VLIG"/>
    <property type="match status" value="1"/>
</dbReference>
<dbReference type="Gene3D" id="3.40.50.300">
    <property type="entry name" value="P-loop containing nucleotide triphosphate hydrolases"/>
    <property type="match status" value="1"/>
</dbReference>
<evidence type="ECO:0000313" key="3">
    <source>
        <dbReference type="EMBL" id="KAL3832049.1"/>
    </source>
</evidence>
<evidence type="ECO:0000259" key="2">
    <source>
        <dbReference type="PROSITE" id="PS51717"/>
    </source>
</evidence>
<feature type="domain" description="VLIG-type G" evidence="2">
    <location>
        <begin position="553"/>
        <end position="798"/>
    </location>
</feature>
<dbReference type="InterPro" id="IPR030383">
    <property type="entry name" value="G_VLIG_dom"/>
</dbReference>
<reference evidence="3 4" key="1">
    <citation type="submission" date="2024-11" db="EMBL/GenBank/DDBJ databases">
        <title>Chromosome-level genome assembly of the freshwater bivalve Anodonta woodiana.</title>
        <authorList>
            <person name="Chen X."/>
        </authorList>
    </citation>
    <scope>NUCLEOTIDE SEQUENCE [LARGE SCALE GENOMIC DNA]</scope>
    <source>
        <strain evidence="3">MN2024</strain>
        <tissue evidence="3">Gills</tissue>
    </source>
</reference>
<dbReference type="PANTHER" id="PTHR14819:SF25">
    <property type="entry name" value="CHROMOSOME UNDETERMINED SCAFFOLD_52, WHOLE GENOME SHOTGUN SEQUENCE"/>
    <property type="match status" value="1"/>
</dbReference>
<comment type="caution">
    <text evidence="3">The sequence shown here is derived from an EMBL/GenBank/DDBJ whole genome shotgun (WGS) entry which is preliminary data.</text>
</comment>
<dbReference type="EMBL" id="JBJQND010000019">
    <property type="protein sequence ID" value="KAL3832049.1"/>
    <property type="molecule type" value="Genomic_DNA"/>
</dbReference>
<dbReference type="InterPro" id="IPR057365">
    <property type="entry name" value="URGCP"/>
</dbReference>
<dbReference type="Pfam" id="PF25974">
    <property type="entry name" value="URGCP_9th"/>
    <property type="match status" value="1"/>
</dbReference>
<dbReference type="Pfam" id="PF25496">
    <property type="entry name" value="URGCP"/>
    <property type="match status" value="1"/>
</dbReference>
<protein>
    <recommendedName>
        <fullName evidence="2">VLIG-type G domain-containing protein</fullName>
    </recommendedName>
</protein>
<accession>A0ABD3T557</accession>